<reference evidence="3 4" key="1">
    <citation type="submission" date="2016-09" db="EMBL/GenBank/DDBJ databases">
        <title>Extensive genetic diversity and differential bi-allelic expression allows diatom success in the polar Southern Ocean.</title>
        <authorList>
            <consortium name="DOE Joint Genome Institute"/>
            <person name="Mock T."/>
            <person name="Otillar R.P."/>
            <person name="Strauss J."/>
            <person name="Dupont C."/>
            <person name="Frickenhaus S."/>
            <person name="Maumus F."/>
            <person name="Mcmullan M."/>
            <person name="Sanges R."/>
            <person name="Schmutz J."/>
            <person name="Toseland A."/>
            <person name="Valas R."/>
            <person name="Veluchamy A."/>
            <person name="Ward B.J."/>
            <person name="Allen A."/>
            <person name="Barry K."/>
            <person name="Falciatore A."/>
            <person name="Ferrante M."/>
            <person name="Fortunato A.E."/>
            <person name="Gloeckner G."/>
            <person name="Gruber A."/>
            <person name="Hipkin R."/>
            <person name="Janech M."/>
            <person name="Kroth P."/>
            <person name="Leese F."/>
            <person name="Lindquist E."/>
            <person name="Lyon B.R."/>
            <person name="Martin J."/>
            <person name="Mayer C."/>
            <person name="Parker M."/>
            <person name="Quesneville H."/>
            <person name="Raymond J."/>
            <person name="Uhlig C."/>
            <person name="Valentin K.U."/>
            <person name="Worden A.Z."/>
            <person name="Armbrust E.V."/>
            <person name="Bowler C."/>
            <person name="Green B."/>
            <person name="Moulton V."/>
            <person name="Van Oosterhout C."/>
            <person name="Grigoriev I."/>
        </authorList>
    </citation>
    <scope>NUCLEOTIDE SEQUENCE [LARGE SCALE GENOMIC DNA]</scope>
    <source>
        <strain evidence="3 4">CCMP1102</strain>
    </source>
</reference>
<evidence type="ECO:0000256" key="2">
    <source>
        <dbReference type="SAM" id="SignalP"/>
    </source>
</evidence>
<dbReference type="Pfam" id="PF13301">
    <property type="entry name" value="DUF4079"/>
    <property type="match status" value="1"/>
</dbReference>
<protein>
    <submittedName>
        <fullName evidence="3">Uncharacterized protein</fullName>
    </submittedName>
</protein>
<keyword evidence="4" id="KW-1185">Reference proteome</keyword>
<gene>
    <name evidence="3" type="ORF">FRACYDRAFT_210981</name>
</gene>
<keyword evidence="1" id="KW-0472">Membrane</keyword>
<accession>A0A1E7F2C6</accession>
<evidence type="ECO:0000256" key="1">
    <source>
        <dbReference type="SAM" id="Phobius"/>
    </source>
</evidence>
<dbReference type="OrthoDB" id="4914at2759"/>
<organism evidence="3 4">
    <name type="scientific">Fragilariopsis cylindrus CCMP1102</name>
    <dbReference type="NCBI Taxonomy" id="635003"/>
    <lineage>
        <taxon>Eukaryota</taxon>
        <taxon>Sar</taxon>
        <taxon>Stramenopiles</taxon>
        <taxon>Ochrophyta</taxon>
        <taxon>Bacillariophyta</taxon>
        <taxon>Bacillariophyceae</taxon>
        <taxon>Bacillariophycidae</taxon>
        <taxon>Bacillariales</taxon>
        <taxon>Bacillariaceae</taxon>
        <taxon>Fragilariopsis</taxon>
    </lineage>
</organism>
<evidence type="ECO:0000313" key="4">
    <source>
        <dbReference type="Proteomes" id="UP000095751"/>
    </source>
</evidence>
<keyword evidence="1" id="KW-0812">Transmembrane</keyword>
<evidence type="ECO:0000313" key="3">
    <source>
        <dbReference type="EMBL" id="OEU12277.1"/>
    </source>
</evidence>
<feature type="transmembrane region" description="Helical" evidence="1">
    <location>
        <begin position="231"/>
        <end position="248"/>
    </location>
</feature>
<sequence length="294" mass="31444">MKISFLFLAIVTASDAFVAPTNICKASLKPIESTVSTRIFSSENDQENFPIPEVPTDGSKSFNPLPAATVALCLLSSTAASAAGPDWGVFEGKTLSLLHPVMMVGMLTLSASTALLGFEWRRQRTIGDDISALKKQLPKLDGASSVSEALKACQSSEEIDSSQLARLKSALPIESEMKELQTERKTLAAKGPRDKHYGQGAILAFTGTVFAIEGPLNTYARAGKLFPGPHLYAGAGLVCLWALALLMVPQMQKGNDTARTVHIGANISGIGLFVWQLTSGIPILLKVWEKTSWP</sequence>
<name>A0A1E7F2C6_9STRA</name>
<dbReference type="Proteomes" id="UP000095751">
    <property type="component" value="Unassembled WGS sequence"/>
</dbReference>
<dbReference type="InterPro" id="IPR025067">
    <property type="entry name" value="DUF4079"/>
</dbReference>
<feature type="transmembrane region" description="Helical" evidence="1">
    <location>
        <begin position="97"/>
        <end position="118"/>
    </location>
</feature>
<proteinExistence type="predicted"/>
<feature type="transmembrane region" description="Helical" evidence="1">
    <location>
        <begin position="260"/>
        <end position="285"/>
    </location>
</feature>
<dbReference type="PANTHER" id="PTHR34679:SF2">
    <property type="entry name" value="OS02G0122500 PROTEIN"/>
    <property type="match status" value="1"/>
</dbReference>
<keyword evidence="2" id="KW-0732">Signal</keyword>
<dbReference type="PANTHER" id="PTHR34679">
    <property type="match status" value="1"/>
</dbReference>
<dbReference type="AlphaFoldDB" id="A0A1E7F2C6"/>
<dbReference type="InParanoid" id="A0A1E7F2C6"/>
<dbReference type="EMBL" id="KV784365">
    <property type="protein sequence ID" value="OEU12277.1"/>
    <property type="molecule type" value="Genomic_DNA"/>
</dbReference>
<feature type="signal peptide" evidence="2">
    <location>
        <begin position="1"/>
        <end position="16"/>
    </location>
</feature>
<feature type="chain" id="PRO_5009192546" evidence="2">
    <location>
        <begin position="17"/>
        <end position="294"/>
    </location>
</feature>
<keyword evidence="1" id="KW-1133">Transmembrane helix</keyword>
<dbReference type="KEGG" id="fcy:FRACYDRAFT_210981"/>